<proteinExistence type="inferred from homology"/>
<comment type="caution">
    <text evidence="15">The sequence shown here is derived from an EMBL/GenBank/DDBJ whole genome shotgun (WGS) entry which is preliminary data.</text>
</comment>
<dbReference type="InterPro" id="IPR017926">
    <property type="entry name" value="GATASE"/>
</dbReference>
<keyword evidence="9 12" id="KW-0456">Lyase</keyword>
<dbReference type="EMBL" id="MHJM01000025">
    <property type="protein sequence ID" value="OGY67434.1"/>
    <property type="molecule type" value="Genomic_DNA"/>
</dbReference>
<evidence type="ECO:0000256" key="4">
    <source>
        <dbReference type="ARBA" id="ARBA00022490"/>
    </source>
</evidence>
<reference evidence="15 16" key="1">
    <citation type="journal article" date="2016" name="Nat. Commun.">
        <title>Thousands of microbial genomes shed light on interconnected biogeochemical processes in an aquifer system.</title>
        <authorList>
            <person name="Anantharaman K."/>
            <person name="Brown C.T."/>
            <person name="Hug L.A."/>
            <person name="Sharon I."/>
            <person name="Castelle C.J."/>
            <person name="Probst A.J."/>
            <person name="Thomas B.C."/>
            <person name="Singh A."/>
            <person name="Wilkins M.J."/>
            <person name="Karaoz U."/>
            <person name="Brodie E.L."/>
            <person name="Williams K.H."/>
            <person name="Hubbard S.S."/>
            <person name="Banfield J.F."/>
        </authorList>
    </citation>
    <scope>NUCLEOTIDE SEQUENCE [LARGE SCALE GENOMIC DNA]</scope>
</reference>
<evidence type="ECO:0000256" key="11">
    <source>
        <dbReference type="ARBA" id="ARBA00049534"/>
    </source>
</evidence>
<sequence>MVVIIDYGMGNLFSVENAIKYFGAEVKISDQKEEIEKADRLILPGVGAFPDGMKNLEKLGIIDVLKKEALEKEKPFLGICLGMQLLAAEGEENILTKGLGWVPGKVKRLQVDERKFRIPHVGWDDVIPKKDGMLFKAVKQPVFYFVHSYHLVPEDSSVIAGVCDYGESFAAAIQKDNIFGVQFHPEKSQKNGLAVLKNFLDFT</sequence>
<keyword evidence="6 12" id="KW-0378">Hydrolase</keyword>
<dbReference type="CDD" id="cd01748">
    <property type="entry name" value="GATase1_IGP_Synthase"/>
    <property type="match status" value="1"/>
</dbReference>
<dbReference type="NCBIfam" id="TIGR01855">
    <property type="entry name" value="IMP_synth_hisH"/>
    <property type="match status" value="1"/>
</dbReference>
<keyword evidence="4 12" id="KW-0963">Cytoplasm</keyword>
<dbReference type="Gene3D" id="3.40.50.880">
    <property type="match status" value="1"/>
</dbReference>
<evidence type="ECO:0000256" key="8">
    <source>
        <dbReference type="ARBA" id="ARBA00023102"/>
    </source>
</evidence>
<dbReference type="SUPFAM" id="SSF52317">
    <property type="entry name" value="Class I glutamine amidotransferase-like"/>
    <property type="match status" value="1"/>
</dbReference>
<keyword evidence="8 12" id="KW-0368">Histidine biosynthesis</keyword>
<dbReference type="PANTHER" id="PTHR42701:SF1">
    <property type="entry name" value="IMIDAZOLE GLYCEROL PHOSPHATE SYNTHASE SUBUNIT HISH"/>
    <property type="match status" value="1"/>
</dbReference>
<evidence type="ECO:0000256" key="3">
    <source>
        <dbReference type="ARBA" id="ARBA00011152"/>
    </source>
</evidence>
<evidence type="ECO:0000259" key="14">
    <source>
        <dbReference type="Pfam" id="PF00117"/>
    </source>
</evidence>
<evidence type="ECO:0000256" key="9">
    <source>
        <dbReference type="ARBA" id="ARBA00023239"/>
    </source>
</evidence>
<evidence type="ECO:0000256" key="13">
    <source>
        <dbReference type="PIRSR" id="PIRSR000495-1"/>
    </source>
</evidence>
<feature type="active site" description="Nucleophile" evidence="12 13">
    <location>
        <position position="80"/>
    </location>
</feature>
<comment type="function">
    <text evidence="12">IGPS catalyzes the conversion of PRFAR and glutamine to IGP, AICAR and glutamate. The HisH subunit catalyzes the hydrolysis of glutamine to glutamate and ammonia as part of the synthesis of IGP and AICAR. The resulting ammonia molecule is channeled to the active site of HisF.</text>
</comment>
<comment type="pathway">
    <text evidence="2 12">Amino-acid biosynthesis; L-histidine biosynthesis; L-histidine from 5-phospho-alpha-D-ribose 1-diphosphate: step 5/9.</text>
</comment>
<dbReference type="PANTHER" id="PTHR42701">
    <property type="entry name" value="IMIDAZOLE GLYCEROL PHOSPHATE SYNTHASE SUBUNIT HISH"/>
    <property type="match status" value="1"/>
</dbReference>
<organism evidence="15 16">
    <name type="scientific">Candidatus Harrisonbacteria bacterium RIFCSPLOWO2_02_FULL_45_10c</name>
    <dbReference type="NCBI Taxonomy" id="1798410"/>
    <lineage>
        <taxon>Bacteria</taxon>
        <taxon>Candidatus Harrisoniibacteriota</taxon>
    </lineage>
</organism>
<dbReference type="Pfam" id="PF00117">
    <property type="entry name" value="GATase"/>
    <property type="match status" value="1"/>
</dbReference>
<comment type="subunit">
    <text evidence="3 12">Heterodimer of HisH and HisF.</text>
</comment>
<dbReference type="STRING" id="1798410.A3H63_02335"/>
<dbReference type="InterPro" id="IPR029062">
    <property type="entry name" value="Class_I_gatase-like"/>
</dbReference>
<dbReference type="InterPro" id="IPR010139">
    <property type="entry name" value="Imidazole-glycPsynth_HisH"/>
</dbReference>
<dbReference type="PIRSF" id="PIRSF000495">
    <property type="entry name" value="Amidotransf_hisH"/>
    <property type="match status" value="1"/>
</dbReference>
<evidence type="ECO:0000313" key="15">
    <source>
        <dbReference type="EMBL" id="OGY67434.1"/>
    </source>
</evidence>
<comment type="catalytic activity">
    <reaction evidence="10 12">
        <text>5-[(5-phospho-1-deoxy-D-ribulos-1-ylimino)methylamino]-1-(5-phospho-beta-D-ribosyl)imidazole-4-carboxamide + L-glutamine = D-erythro-1-(imidazol-4-yl)glycerol 3-phosphate + 5-amino-1-(5-phospho-beta-D-ribosyl)imidazole-4-carboxamide + L-glutamate + H(+)</text>
        <dbReference type="Rhea" id="RHEA:24793"/>
        <dbReference type="ChEBI" id="CHEBI:15378"/>
        <dbReference type="ChEBI" id="CHEBI:29985"/>
        <dbReference type="ChEBI" id="CHEBI:58278"/>
        <dbReference type="ChEBI" id="CHEBI:58359"/>
        <dbReference type="ChEBI" id="CHEBI:58475"/>
        <dbReference type="ChEBI" id="CHEBI:58525"/>
        <dbReference type="EC" id="4.3.2.10"/>
    </reaction>
</comment>
<keyword evidence="7 12" id="KW-0315">Glutamine amidotransferase</keyword>
<dbReference type="UniPathway" id="UPA00031">
    <property type="reaction ID" value="UER00010"/>
</dbReference>
<dbReference type="EC" id="3.5.1.2" evidence="12"/>
<evidence type="ECO:0000256" key="6">
    <source>
        <dbReference type="ARBA" id="ARBA00022801"/>
    </source>
</evidence>
<dbReference type="FunFam" id="3.40.50.880:FF:000009">
    <property type="entry name" value="Imidazole glycerol phosphate synthase subunit HisH"/>
    <property type="match status" value="1"/>
</dbReference>
<dbReference type="GO" id="GO:0000105">
    <property type="term" value="P:L-histidine biosynthetic process"/>
    <property type="evidence" value="ECO:0007669"/>
    <property type="project" value="UniProtKB-UniRule"/>
</dbReference>
<keyword evidence="5 12" id="KW-0028">Amino-acid biosynthesis</keyword>
<dbReference type="GO" id="GO:0016829">
    <property type="term" value="F:lyase activity"/>
    <property type="evidence" value="ECO:0007669"/>
    <property type="project" value="UniProtKB-KW"/>
</dbReference>
<dbReference type="PROSITE" id="PS51273">
    <property type="entry name" value="GATASE_TYPE_1"/>
    <property type="match status" value="1"/>
</dbReference>
<dbReference type="EC" id="4.3.2.10" evidence="12"/>
<dbReference type="HAMAP" id="MF_00278">
    <property type="entry name" value="HisH"/>
    <property type="match status" value="1"/>
</dbReference>
<name>A0A1G1ZS99_9BACT</name>
<feature type="active site" evidence="12 13">
    <location>
        <position position="186"/>
    </location>
</feature>
<comment type="catalytic activity">
    <reaction evidence="11 12">
        <text>L-glutamine + H2O = L-glutamate + NH4(+)</text>
        <dbReference type="Rhea" id="RHEA:15889"/>
        <dbReference type="ChEBI" id="CHEBI:15377"/>
        <dbReference type="ChEBI" id="CHEBI:28938"/>
        <dbReference type="ChEBI" id="CHEBI:29985"/>
        <dbReference type="ChEBI" id="CHEBI:58359"/>
        <dbReference type="EC" id="3.5.1.2"/>
    </reaction>
</comment>
<dbReference type="GO" id="GO:0004359">
    <property type="term" value="F:glutaminase activity"/>
    <property type="evidence" value="ECO:0007669"/>
    <property type="project" value="UniProtKB-EC"/>
</dbReference>
<accession>A0A1G1ZS99</accession>
<comment type="subcellular location">
    <subcellularLocation>
        <location evidence="1 12">Cytoplasm</location>
    </subcellularLocation>
</comment>
<evidence type="ECO:0000256" key="7">
    <source>
        <dbReference type="ARBA" id="ARBA00022962"/>
    </source>
</evidence>
<dbReference type="AlphaFoldDB" id="A0A1G1ZS99"/>
<dbReference type="Proteomes" id="UP000176284">
    <property type="component" value="Unassembled WGS sequence"/>
</dbReference>
<dbReference type="GO" id="GO:0000107">
    <property type="term" value="F:imidazoleglycerol-phosphate synthase activity"/>
    <property type="evidence" value="ECO:0007669"/>
    <property type="project" value="UniProtKB-UniRule"/>
</dbReference>
<keyword evidence="15" id="KW-0808">Transferase</keyword>
<evidence type="ECO:0000256" key="2">
    <source>
        <dbReference type="ARBA" id="ARBA00005091"/>
    </source>
</evidence>
<protein>
    <recommendedName>
        <fullName evidence="12">Imidazole glycerol phosphate synthase subunit HisH</fullName>
        <ecNumber evidence="12">4.3.2.10</ecNumber>
    </recommendedName>
    <alternativeName>
        <fullName evidence="12">IGP synthase glutaminase subunit</fullName>
        <ecNumber evidence="12">3.5.1.2</ecNumber>
    </alternativeName>
    <alternativeName>
        <fullName evidence="12">IGP synthase subunit HisH</fullName>
    </alternativeName>
    <alternativeName>
        <fullName evidence="12">ImGP synthase subunit HisH</fullName>
        <shortName evidence="12">IGPS subunit HisH</shortName>
    </alternativeName>
</protein>
<evidence type="ECO:0000256" key="1">
    <source>
        <dbReference type="ARBA" id="ARBA00004496"/>
    </source>
</evidence>
<gene>
    <name evidence="12" type="primary">hisH</name>
    <name evidence="15" type="ORF">A3H63_02335</name>
</gene>
<feature type="domain" description="Glutamine amidotransferase" evidence="14">
    <location>
        <begin position="3"/>
        <end position="200"/>
    </location>
</feature>
<evidence type="ECO:0000313" key="16">
    <source>
        <dbReference type="Proteomes" id="UP000176284"/>
    </source>
</evidence>
<evidence type="ECO:0000256" key="5">
    <source>
        <dbReference type="ARBA" id="ARBA00022605"/>
    </source>
</evidence>
<evidence type="ECO:0000256" key="12">
    <source>
        <dbReference type="HAMAP-Rule" id="MF_00278"/>
    </source>
</evidence>
<dbReference type="GO" id="GO:0005737">
    <property type="term" value="C:cytoplasm"/>
    <property type="evidence" value="ECO:0007669"/>
    <property type="project" value="UniProtKB-SubCell"/>
</dbReference>
<evidence type="ECO:0000256" key="10">
    <source>
        <dbReference type="ARBA" id="ARBA00047838"/>
    </source>
</evidence>
<feature type="active site" evidence="12 13">
    <location>
        <position position="184"/>
    </location>
</feature>